<dbReference type="InterPro" id="IPR037143">
    <property type="entry name" value="4-PPantetheinyl_Trfase_dom_sf"/>
</dbReference>
<proteinExistence type="inferred from homology"/>
<protein>
    <recommendedName>
        <fullName evidence="5">Enterobactin synthase component D</fullName>
    </recommendedName>
    <alternativeName>
        <fullName evidence="8">4'-phosphopantetheinyl transferase EntD</fullName>
    </alternativeName>
    <alternativeName>
        <fullName evidence="9">Enterochelin synthase D</fullName>
    </alternativeName>
</protein>
<comment type="catalytic activity">
    <reaction evidence="11">
        <text>apo-[peptidyl-carrier protein] + CoA = holo-[peptidyl-carrier protein] + adenosine 3',5'-bisphosphate + H(+)</text>
        <dbReference type="Rhea" id="RHEA:46228"/>
        <dbReference type="Rhea" id="RHEA-COMP:11479"/>
        <dbReference type="Rhea" id="RHEA-COMP:11480"/>
        <dbReference type="ChEBI" id="CHEBI:15378"/>
        <dbReference type="ChEBI" id="CHEBI:29999"/>
        <dbReference type="ChEBI" id="CHEBI:57287"/>
        <dbReference type="ChEBI" id="CHEBI:58343"/>
        <dbReference type="ChEBI" id="CHEBI:64479"/>
    </reaction>
</comment>
<dbReference type="SUPFAM" id="SSF56214">
    <property type="entry name" value="4'-phosphopantetheinyl transferase"/>
    <property type="match status" value="2"/>
</dbReference>
<evidence type="ECO:0000256" key="11">
    <source>
        <dbReference type="ARBA" id="ARBA00049191"/>
    </source>
</evidence>
<dbReference type="Pfam" id="PF17837">
    <property type="entry name" value="4PPT_N"/>
    <property type="match status" value="1"/>
</dbReference>
<dbReference type="EMBL" id="CP138203">
    <property type="protein sequence ID" value="WPC72622.1"/>
    <property type="molecule type" value="Genomic_DNA"/>
</dbReference>
<dbReference type="GO" id="GO:0016740">
    <property type="term" value="F:transferase activity"/>
    <property type="evidence" value="ECO:0007669"/>
    <property type="project" value="UniProtKB-KW"/>
</dbReference>
<organism evidence="14 15">
    <name type="scientific">Vibrio porteresiae DSM 19223</name>
    <dbReference type="NCBI Taxonomy" id="1123496"/>
    <lineage>
        <taxon>Bacteria</taxon>
        <taxon>Pseudomonadati</taxon>
        <taxon>Pseudomonadota</taxon>
        <taxon>Gammaproteobacteria</taxon>
        <taxon>Vibrionales</taxon>
        <taxon>Vibrionaceae</taxon>
        <taxon>Vibrio</taxon>
    </lineage>
</organism>
<comment type="similarity">
    <text evidence="3">Belongs to the P-Pant transferase superfamily. EntD family.</text>
</comment>
<evidence type="ECO:0000256" key="4">
    <source>
        <dbReference type="ARBA" id="ARBA00011503"/>
    </source>
</evidence>
<evidence type="ECO:0000256" key="2">
    <source>
        <dbReference type="ARBA" id="ARBA00004993"/>
    </source>
</evidence>
<keyword evidence="6 14" id="KW-0808">Transferase</keyword>
<feature type="domain" description="4'-phosphopantetheinyl transferase N-terminal" evidence="13">
    <location>
        <begin position="53"/>
        <end position="120"/>
    </location>
</feature>
<evidence type="ECO:0000256" key="6">
    <source>
        <dbReference type="ARBA" id="ARBA00022679"/>
    </source>
</evidence>
<evidence type="ECO:0000256" key="8">
    <source>
        <dbReference type="ARBA" id="ARBA00029894"/>
    </source>
</evidence>
<evidence type="ECO:0000256" key="7">
    <source>
        <dbReference type="ARBA" id="ARBA00023191"/>
    </source>
</evidence>
<keyword evidence="7" id="KW-0259">Enterobactin biosynthesis</keyword>
<sequence>MLNLITAPPSGASTFLNEHPCALLVDAKIQVAMVQYQVQHFDPEWLKCGYVDRQIVQHAVIKRQAEYVAGRYCANRALNQLLAIGQDYVIGKGEHGQPLWPTGVVGSIAHSHDVAIAVVSHTAKWLGVDCEEVMSTSTAQQIASMIAKPQELALLSQLDQPFNYLLSLLFSAKESIYKAIYPSVKKVLDFDMVKLIQLDVKNEVMTFEFHEELEMILKWNKEISVKYFNVNKRKVTNTICTLVCEFN</sequence>
<dbReference type="Gene3D" id="3.90.470.20">
    <property type="entry name" value="4'-phosphopantetheinyl transferase domain"/>
    <property type="match status" value="1"/>
</dbReference>
<evidence type="ECO:0000313" key="15">
    <source>
        <dbReference type="Proteomes" id="UP001304071"/>
    </source>
</evidence>
<comment type="catalytic activity">
    <reaction evidence="10">
        <text>apo-[aryl-carrier protein] + CoA = holo-[aryl-carrier protein] + adenosine 3',5'-bisphosphate + H(+)</text>
        <dbReference type="Rhea" id="RHEA:48404"/>
        <dbReference type="Rhea" id="RHEA-COMP:15903"/>
        <dbReference type="Rhea" id="RHEA-COMP:17557"/>
        <dbReference type="ChEBI" id="CHEBI:15378"/>
        <dbReference type="ChEBI" id="CHEBI:29999"/>
        <dbReference type="ChEBI" id="CHEBI:57287"/>
        <dbReference type="ChEBI" id="CHEBI:58343"/>
        <dbReference type="ChEBI" id="CHEBI:64479"/>
    </reaction>
</comment>
<keyword evidence="15" id="KW-1185">Reference proteome</keyword>
<evidence type="ECO:0000256" key="5">
    <source>
        <dbReference type="ARBA" id="ARBA00019087"/>
    </source>
</evidence>
<comment type="pathway">
    <text evidence="2">Siderophore biosynthesis; enterobactin biosynthesis.</text>
</comment>
<comment type="function">
    <text evidence="1">Involved in the biosynthesis of the siderophore enterobactin (enterochelin), which is a macrocyclic trimeric lactone of N-(2,3-dihydroxybenzoyl)-serine. The serine trilactone serves as a scaffolding for the three catechol functionalities that provide hexadentate coordination for the tightly ligated iron(2+) atoms. Plays an essential role in the assembly of the enterobactin by catalyzing the transfer of the 4'-phosphopantetheine (Ppant) moiety from coenzyme A to the apo-domains of both EntB (ArCP domain) and EntF (PCP domain) to yield their holo-forms which make them competent for the activation of 2,3-dihydroxybenzoate (DHB) and L-serine, respectively.</text>
</comment>
<dbReference type="Pfam" id="PF01648">
    <property type="entry name" value="ACPS"/>
    <property type="match status" value="1"/>
</dbReference>
<gene>
    <name evidence="14" type="ORF">R8Z52_10835</name>
</gene>
<evidence type="ECO:0000256" key="9">
    <source>
        <dbReference type="ARBA" id="ARBA00031996"/>
    </source>
</evidence>
<feature type="domain" description="4'-phosphopantetheinyl transferase" evidence="12">
    <location>
        <begin position="126"/>
        <end position="206"/>
    </location>
</feature>
<dbReference type="RefSeq" id="WP_261892160.1">
    <property type="nucleotide sequence ID" value="NZ_AP024895.1"/>
</dbReference>
<dbReference type="InterPro" id="IPR008278">
    <property type="entry name" value="4-PPantetheinyl_Trfase_dom"/>
</dbReference>
<dbReference type="PANTHER" id="PTHR38096">
    <property type="entry name" value="ENTEROBACTIN SYNTHASE COMPONENT D"/>
    <property type="match status" value="1"/>
</dbReference>
<name>A0ABZ0QA02_9VIBR</name>
<dbReference type="PRINTS" id="PR01399">
    <property type="entry name" value="ENTSNTHTASED"/>
</dbReference>
<evidence type="ECO:0000256" key="10">
    <source>
        <dbReference type="ARBA" id="ARBA00049176"/>
    </source>
</evidence>
<evidence type="ECO:0000256" key="1">
    <source>
        <dbReference type="ARBA" id="ARBA00003937"/>
    </source>
</evidence>
<dbReference type="InterPro" id="IPR041354">
    <property type="entry name" value="4PPT_N"/>
</dbReference>
<evidence type="ECO:0000259" key="12">
    <source>
        <dbReference type="Pfam" id="PF01648"/>
    </source>
</evidence>
<dbReference type="Proteomes" id="UP001304071">
    <property type="component" value="Chromosome 1"/>
</dbReference>
<reference evidence="14 15" key="1">
    <citation type="submission" date="2023-11" db="EMBL/GenBank/DDBJ databases">
        <title>Plant-associative lifestyle of Vibrio porteresiae and its evolutionary dynamics.</title>
        <authorList>
            <person name="Rameshkumar N."/>
            <person name="Kirti K."/>
        </authorList>
    </citation>
    <scope>NUCLEOTIDE SEQUENCE [LARGE SCALE GENOMIC DNA]</scope>
    <source>
        <strain evidence="14 15">MSSRF30</strain>
    </source>
</reference>
<comment type="subunit">
    <text evidence="4">EntB, EntD, EntE, and EntF form a multienzyme complex called enterobactin synthase.</text>
</comment>
<evidence type="ECO:0000256" key="3">
    <source>
        <dbReference type="ARBA" id="ARBA00008342"/>
    </source>
</evidence>
<dbReference type="InterPro" id="IPR003542">
    <property type="entry name" value="Enbac_synth_compD-like"/>
</dbReference>
<evidence type="ECO:0000259" key="13">
    <source>
        <dbReference type="Pfam" id="PF17837"/>
    </source>
</evidence>
<evidence type="ECO:0000313" key="14">
    <source>
        <dbReference type="EMBL" id="WPC72622.1"/>
    </source>
</evidence>
<accession>A0ABZ0QA02</accession>
<dbReference type="PANTHER" id="PTHR38096:SF1">
    <property type="entry name" value="ENTEROBACTIN SYNTHASE COMPONENT D"/>
    <property type="match status" value="1"/>
</dbReference>